<protein>
    <submittedName>
        <fullName evidence="1">Uncharacterized protein</fullName>
    </submittedName>
</protein>
<sequence>MMCGTQVPLHGDFLATSGPTLVTCGQCLKSWPTLGREVTR</sequence>
<organism evidence="1 2">
    <name type="scientific">Microbacterium phage Hendrix</name>
    <dbReference type="NCBI Taxonomy" id="2182341"/>
    <lineage>
        <taxon>Viruses</taxon>
        <taxon>Duplodnaviria</taxon>
        <taxon>Heunggongvirae</taxon>
        <taxon>Uroviricota</taxon>
        <taxon>Caudoviricetes</taxon>
        <taxon>Rogerhendrixvirus</taxon>
        <taxon>Rogerhendrixvirus hendrix</taxon>
    </lineage>
</organism>
<evidence type="ECO:0000313" key="2">
    <source>
        <dbReference type="Proteomes" id="UP000247284"/>
    </source>
</evidence>
<dbReference type="EMBL" id="MH183162">
    <property type="protein sequence ID" value="AWN07698.1"/>
    <property type="molecule type" value="Genomic_DNA"/>
</dbReference>
<reference evidence="2" key="1">
    <citation type="submission" date="2018-04" db="EMBL/GenBank/DDBJ databases">
        <authorList>
            <person name="Go L.Y."/>
            <person name="Mitchell J.A."/>
        </authorList>
    </citation>
    <scope>NUCLEOTIDE SEQUENCE [LARGE SCALE GENOMIC DNA]</scope>
</reference>
<evidence type="ECO:0000313" key="1">
    <source>
        <dbReference type="EMBL" id="AWN07698.1"/>
    </source>
</evidence>
<keyword evidence="2" id="KW-1185">Reference proteome</keyword>
<gene>
    <name evidence="1" type="primary">27</name>
    <name evidence="1" type="ORF">PBI_HENDRIX_27</name>
</gene>
<dbReference type="RefSeq" id="YP_009801965.1">
    <property type="nucleotide sequence ID" value="NC_047977.1"/>
</dbReference>
<name>A0A2U8UU67_9CAUD</name>
<dbReference type="KEGG" id="vg:54992494"/>
<dbReference type="Proteomes" id="UP000247284">
    <property type="component" value="Segment"/>
</dbReference>
<dbReference type="GeneID" id="54992494"/>
<proteinExistence type="predicted"/>
<accession>A0A2U8UU67</accession>